<dbReference type="InterPro" id="IPR009288">
    <property type="entry name" value="AIG2-like_dom"/>
</dbReference>
<evidence type="ECO:0000259" key="1">
    <source>
        <dbReference type="Pfam" id="PF06094"/>
    </source>
</evidence>
<sequence>MYLFAYGTLKRGGKYHFYLEEAELVAEHVTISGSLYDTGLGYPALALAGDDVIQGELYDIPDVLWPAINDLEDYSGNAKTDMYDRLTIEVETERGTKQAIVYTAKAERLLKEYIPEGVWDVERSFVK</sequence>
<keyword evidence="3" id="KW-1185">Reference proteome</keyword>
<dbReference type="STRING" id="200991.AUC31_10380"/>
<dbReference type="SUPFAM" id="SSF110857">
    <property type="entry name" value="Gamma-glutamyl cyclotransferase-like"/>
    <property type="match status" value="1"/>
</dbReference>
<organism evidence="2 3">
    <name type="scientific">Planococcus rifietoensis</name>
    <dbReference type="NCBI Taxonomy" id="200991"/>
    <lineage>
        <taxon>Bacteria</taxon>
        <taxon>Bacillati</taxon>
        <taxon>Bacillota</taxon>
        <taxon>Bacilli</taxon>
        <taxon>Bacillales</taxon>
        <taxon>Caryophanaceae</taxon>
        <taxon>Planococcus</taxon>
    </lineage>
</organism>
<name>A0A0U2PBV5_9BACL</name>
<proteinExistence type="predicted"/>
<evidence type="ECO:0000313" key="2">
    <source>
        <dbReference type="EMBL" id="ALS75575.1"/>
    </source>
</evidence>
<dbReference type="CDD" id="cd06661">
    <property type="entry name" value="GGCT_like"/>
    <property type="match status" value="1"/>
</dbReference>
<dbReference type="OrthoDB" id="8538589at2"/>
<dbReference type="Pfam" id="PF06094">
    <property type="entry name" value="GGACT"/>
    <property type="match status" value="1"/>
</dbReference>
<dbReference type="KEGG" id="prt:AUC31_10380"/>
<accession>A0A0U2PBV5</accession>
<evidence type="ECO:0000313" key="3">
    <source>
        <dbReference type="Proteomes" id="UP000067683"/>
    </source>
</evidence>
<dbReference type="Proteomes" id="UP000067683">
    <property type="component" value="Chromosome"/>
</dbReference>
<feature type="domain" description="Gamma-glutamylcyclotransferase AIG2-like" evidence="1">
    <location>
        <begin position="3"/>
        <end position="120"/>
    </location>
</feature>
<dbReference type="AlphaFoldDB" id="A0A0U2PBV5"/>
<protein>
    <submittedName>
        <fullName evidence="2">Branched-chain alpha-keto acid dehydrogenase</fullName>
    </submittedName>
</protein>
<dbReference type="Gene3D" id="3.10.490.10">
    <property type="entry name" value="Gamma-glutamyl cyclotransferase-like"/>
    <property type="match status" value="1"/>
</dbReference>
<reference evidence="2" key="1">
    <citation type="submission" date="2016-01" db="EMBL/GenBank/DDBJ databases">
        <title>Complete genome of Planococcus rifietoensis type strain M8.</title>
        <authorList>
            <person name="See-Too W.S."/>
        </authorList>
    </citation>
    <scope>NUCLEOTIDE SEQUENCE [LARGE SCALE GENOMIC DNA]</scope>
    <source>
        <strain evidence="2">M8</strain>
    </source>
</reference>
<dbReference type="InterPro" id="IPR013024">
    <property type="entry name" value="GGCT-like"/>
</dbReference>
<dbReference type="RefSeq" id="WP_058382278.1">
    <property type="nucleotide sequence ID" value="NZ_CP013659.2"/>
</dbReference>
<gene>
    <name evidence="2" type="ORF">AUC31_10380</name>
</gene>
<dbReference type="EMBL" id="CP013659">
    <property type="protein sequence ID" value="ALS75575.1"/>
    <property type="molecule type" value="Genomic_DNA"/>
</dbReference>
<dbReference type="InterPro" id="IPR036568">
    <property type="entry name" value="GGCT-like_sf"/>
</dbReference>